<comment type="similarity">
    <text evidence="2">Belongs to the binding-protein-dependent transport system permease family. FecCD subfamily.</text>
</comment>
<feature type="transmembrane region" description="Helical" evidence="8">
    <location>
        <begin position="68"/>
        <end position="85"/>
    </location>
</feature>
<evidence type="ECO:0000256" key="8">
    <source>
        <dbReference type="SAM" id="Phobius"/>
    </source>
</evidence>
<dbReference type="AlphaFoldDB" id="A0A2H9VW11"/>
<name>A0A2H9VW11_9SPHI</name>
<feature type="transmembrane region" description="Helical" evidence="8">
    <location>
        <begin position="203"/>
        <end position="222"/>
    </location>
</feature>
<keyword evidence="6 8" id="KW-1133">Transmembrane helix</keyword>
<dbReference type="Gene3D" id="1.10.3470.10">
    <property type="entry name" value="ABC transporter involved in vitamin B12 uptake, BtuC"/>
    <property type="match status" value="1"/>
</dbReference>
<keyword evidence="3" id="KW-0813">Transport</keyword>
<sequence>MLKSYQLIFSGLTLFLLASMVAALCVGAVHISLPQFWSMVTNSIGLSNEQSYTDQQTAVLLNIRLPRVLLGAAIGAALAISGSSLQGLFRNPLAEPGLIGISAGATLAAALTIVFGGPLLNRLGNEHSYYVLAIAAFIGAFITTLIVYRLAMHNGKTVITALLLMGIAINAIAFAFTGLLTYLSTDEQLRNITFWSLGSLGGASWIAFSSAIPFIVIPLIGLPFMGKSLNAIALGEAQAAHMGISVNHIKTLVIIFSTMAVGASVAVAGLISFIGLVIPHILRMAFGADNRLIIPASALLGAAALSFADMISRTVVAPAELPIGIVTAIGGSPIFIYMIWSQLKKQQII</sequence>
<evidence type="ECO:0000256" key="2">
    <source>
        <dbReference type="ARBA" id="ARBA00007935"/>
    </source>
</evidence>
<dbReference type="Pfam" id="PF01032">
    <property type="entry name" value="FecCD"/>
    <property type="match status" value="1"/>
</dbReference>
<comment type="caution">
    <text evidence="9">The sequence shown here is derived from an EMBL/GenBank/DDBJ whole genome shotgun (WGS) entry which is preliminary data.</text>
</comment>
<evidence type="ECO:0000256" key="1">
    <source>
        <dbReference type="ARBA" id="ARBA00004651"/>
    </source>
</evidence>
<dbReference type="PANTHER" id="PTHR30472">
    <property type="entry name" value="FERRIC ENTEROBACTIN TRANSPORT SYSTEM PERMEASE PROTEIN"/>
    <property type="match status" value="1"/>
</dbReference>
<evidence type="ECO:0000256" key="7">
    <source>
        <dbReference type="ARBA" id="ARBA00023136"/>
    </source>
</evidence>
<dbReference type="GO" id="GO:0022857">
    <property type="term" value="F:transmembrane transporter activity"/>
    <property type="evidence" value="ECO:0007669"/>
    <property type="project" value="InterPro"/>
</dbReference>
<keyword evidence="10" id="KW-1185">Reference proteome</keyword>
<proteinExistence type="inferred from homology"/>
<keyword evidence="4" id="KW-1003">Cell membrane</keyword>
<evidence type="ECO:0000313" key="10">
    <source>
        <dbReference type="Proteomes" id="UP000242687"/>
    </source>
</evidence>
<feature type="transmembrane region" description="Helical" evidence="8">
    <location>
        <begin position="158"/>
        <end position="183"/>
    </location>
</feature>
<keyword evidence="7 8" id="KW-0472">Membrane</keyword>
<evidence type="ECO:0000313" key="9">
    <source>
        <dbReference type="EMBL" id="PJJ85014.1"/>
    </source>
</evidence>
<dbReference type="InterPro" id="IPR037294">
    <property type="entry name" value="ABC_BtuC-like"/>
</dbReference>
<comment type="subcellular location">
    <subcellularLocation>
        <location evidence="1">Cell membrane</location>
        <topology evidence="1">Multi-pass membrane protein</topology>
    </subcellularLocation>
</comment>
<dbReference type="Proteomes" id="UP000242687">
    <property type="component" value="Unassembled WGS sequence"/>
</dbReference>
<dbReference type="InterPro" id="IPR000522">
    <property type="entry name" value="ABC_transptr_permease_BtuC"/>
</dbReference>
<feature type="transmembrane region" description="Helical" evidence="8">
    <location>
        <begin position="129"/>
        <end position="151"/>
    </location>
</feature>
<gene>
    <name evidence="9" type="ORF">CLV57_2037</name>
</gene>
<organism evidence="9 10">
    <name type="scientific">Mucilaginibacter auburnensis</name>
    <dbReference type="NCBI Taxonomy" id="1457233"/>
    <lineage>
        <taxon>Bacteria</taxon>
        <taxon>Pseudomonadati</taxon>
        <taxon>Bacteroidota</taxon>
        <taxon>Sphingobacteriia</taxon>
        <taxon>Sphingobacteriales</taxon>
        <taxon>Sphingobacteriaceae</taxon>
        <taxon>Mucilaginibacter</taxon>
    </lineage>
</organism>
<evidence type="ECO:0000256" key="5">
    <source>
        <dbReference type="ARBA" id="ARBA00022692"/>
    </source>
</evidence>
<evidence type="ECO:0000256" key="3">
    <source>
        <dbReference type="ARBA" id="ARBA00022448"/>
    </source>
</evidence>
<dbReference type="PANTHER" id="PTHR30472:SF25">
    <property type="entry name" value="ABC TRANSPORTER PERMEASE PROTEIN MJ0876-RELATED"/>
    <property type="match status" value="1"/>
</dbReference>
<protein>
    <submittedName>
        <fullName evidence="9">Iron complex transport system permease protein</fullName>
    </submittedName>
</protein>
<reference evidence="9 10" key="1">
    <citation type="submission" date="2017-11" db="EMBL/GenBank/DDBJ databases">
        <title>Genomic Encyclopedia of Archaeal and Bacterial Type Strains, Phase II (KMG-II): From Individual Species to Whole Genera.</title>
        <authorList>
            <person name="Goeker M."/>
        </authorList>
    </citation>
    <scope>NUCLEOTIDE SEQUENCE [LARGE SCALE GENOMIC DNA]</scope>
    <source>
        <strain evidence="9 10">DSM 28175</strain>
    </source>
</reference>
<feature type="transmembrane region" description="Helical" evidence="8">
    <location>
        <begin position="323"/>
        <end position="340"/>
    </location>
</feature>
<feature type="transmembrane region" description="Helical" evidence="8">
    <location>
        <begin position="252"/>
        <end position="278"/>
    </location>
</feature>
<evidence type="ECO:0000256" key="4">
    <source>
        <dbReference type="ARBA" id="ARBA00022475"/>
    </source>
</evidence>
<dbReference type="GO" id="GO:0033214">
    <property type="term" value="P:siderophore-iron import into cell"/>
    <property type="evidence" value="ECO:0007669"/>
    <property type="project" value="TreeGrafter"/>
</dbReference>
<dbReference type="GO" id="GO:0005886">
    <property type="term" value="C:plasma membrane"/>
    <property type="evidence" value="ECO:0007669"/>
    <property type="project" value="UniProtKB-SubCell"/>
</dbReference>
<accession>A0A2H9VW11</accession>
<feature type="transmembrane region" description="Helical" evidence="8">
    <location>
        <begin position="97"/>
        <end position="117"/>
    </location>
</feature>
<keyword evidence="5 8" id="KW-0812">Transmembrane</keyword>
<dbReference type="EMBL" id="PGFJ01000001">
    <property type="protein sequence ID" value="PJJ85014.1"/>
    <property type="molecule type" value="Genomic_DNA"/>
</dbReference>
<dbReference type="CDD" id="cd06550">
    <property type="entry name" value="TM_ABC_iron-siderophores_like"/>
    <property type="match status" value="1"/>
</dbReference>
<dbReference type="SUPFAM" id="SSF81345">
    <property type="entry name" value="ABC transporter involved in vitamin B12 uptake, BtuC"/>
    <property type="match status" value="1"/>
</dbReference>
<dbReference type="FunFam" id="1.10.3470.10:FF:000001">
    <property type="entry name" value="Vitamin B12 ABC transporter permease BtuC"/>
    <property type="match status" value="1"/>
</dbReference>
<evidence type="ECO:0000256" key="6">
    <source>
        <dbReference type="ARBA" id="ARBA00022989"/>
    </source>
</evidence>